<reference evidence="2" key="2">
    <citation type="journal article" date="2001" name="Science">
        <title>The sequence of the human genome.</title>
        <authorList>
            <person name="Venter J.C."/>
            <person name="Adams M.D."/>
            <person name="Myers E.W."/>
            <person name="Li P.W."/>
            <person name="Mural R.J."/>
            <person name="Sutton G.G."/>
            <person name="Smith H.O."/>
            <person name="Yandell M."/>
            <person name="Evans C.A."/>
            <person name="Holt R.A."/>
            <person name="Gocayne J.D."/>
            <person name="Amanatides P."/>
            <person name="Ballew R.M."/>
            <person name="Huson D.H."/>
            <person name="Wortman J.R."/>
            <person name="Zhang Q."/>
            <person name="Kodira C.D."/>
            <person name="Zheng X.H."/>
            <person name="Chen L."/>
            <person name="Skupski M."/>
            <person name="Subramanian G."/>
            <person name="Thomas P.D."/>
            <person name="Zhang J."/>
            <person name="Gabor Miklos G.L."/>
            <person name="Nelson C."/>
            <person name="Broder S."/>
            <person name="Clark A.G."/>
            <person name="Nadeau J."/>
            <person name="McKusick V.A."/>
            <person name="Zinder N."/>
            <person name="Levine A.J."/>
            <person name="Roberts R.J."/>
            <person name="Simon M."/>
            <person name="Slayman C."/>
            <person name="Hunkapiller M."/>
            <person name="Bolanos R."/>
            <person name="Delcher A."/>
            <person name="Dew I."/>
            <person name="Fasulo D."/>
            <person name="Flanigan M."/>
            <person name="Florea L."/>
            <person name="Halpern A."/>
            <person name="Hannenhalli S."/>
            <person name="Kravitz S."/>
            <person name="Levy S."/>
            <person name="Mobarry C."/>
            <person name="Reinert K."/>
            <person name="Remington K."/>
            <person name="Abu-Threideh J."/>
            <person name="Beasley E."/>
            <person name="Biddick K."/>
            <person name="Bonazzi V."/>
            <person name="Brandon R."/>
            <person name="Cargill M."/>
            <person name="Chandramouliswaran I."/>
            <person name="Charlab R."/>
            <person name="Chaturvedi K."/>
            <person name="Deng Z."/>
            <person name="Di Francesco V."/>
            <person name="Dunn P."/>
            <person name="Eilbeck K."/>
            <person name="Evangelista C."/>
            <person name="Gabrielian A.E."/>
            <person name="Gan W."/>
            <person name="Ge W."/>
            <person name="Gong F."/>
            <person name="Gu Z."/>
            <person name="Guan P."/>
            <person name="Heiman T.J."/>
            <person name="Higgins M.E."/>
            <person name="Ji R.R."/>
            <person name="Ke Z."/>
            <person name="Ketchum K.A."/>
            <person name="Lai Z."/>
            <person name="Lei Y."/>
            <person name="Li Z."/>
            <person name="Li J."/>
            <person name="Liang Y."/>
            <person name="Lin X."/>
            <person name="Lu F."/>
            <person name="Merkulov G.V."/>
            <person name="Milshina N."/>
            <person name="Moore H.M."/>
            <person name="Naik A.K."/>
            <person name="Narayan V.A."/>
            <person name="Neelam B."/>
            <person name="Nusskern D."/>
            <person name="Rusch D.B."/>
            <person name="Salzberg S."/>
            <person name="Shao W."/>
            <person name="Shue B."/>
            <person name="Sun J."/>
            <person name="Wang Z."/>
            <person name="Wang A."/>
            <person name="Wang X."/>
            <person name="Wang J."/>
            <person name="Wei M."/>
            <person name="Wides R."/>
            <person name="Xiao C."/>
            <person name="Yan C."/>
            <person name="Yao A."/>
            <person name="Ye J."/>
            <person name="Zhan M."/>
            <person name="Zhang W."/>
            <person name="Zhang H."/>
            <person name="Zhao Q."/>
            <person name="Zheng L."/>
            <person name="Zhong F."/>
            <person name="Zhong W."/>
            <person name="Zhu S."/>
            <person name="Zhao S."/>
            <person name="Gilbert D."/>
            <person name="Baumhueter S."/>
            <person name="Spier G."/>
            <person name="Carter C."/>
            <person name="Cravchik A."/>
            <person name="Woodage T."/>
            <person name="Ali F."/>
            <person name="An H."/>
            <person name="Awe A."/>
            <person name="Baldwin D."/>
            <person name="Baden H."/>
            <person name="Barnstead M."/>
            <person name="Barrow I."/>
            <person name="Beeson K."/>
            <person name="Busam D."/>
            <person name="Carver A."/>
            <person name="Center A."/>
            <person name="Cheng M.L."/>
            <person name="Curry L."/>
            <person name="Danaher S."/>
            <person name="Davenport L."/>
            <person name="Desilets R."/>
            <person name="Dietz S."/>
            <person name="Dodson K."/>
            <person name="Doup L."/>
            <person name="Ferriera S."/>
            <person name="Garg N."/>
            <person name="Gluecksmann A."/>
            <person name="Hart B."/>
            <person name="Haynes J."/>
            <person name="Haynes C."/>
            <person name="Heiner C."/>
            <person name="Hladun S."/>
            <person name="Hostin D."/>
            <person name="Houck J."/>
            <person name="Howland T."/>
            <person name="Ibegwam C."/>
            <person name="Johnson J."/>
            <person name="Kalush F."/>
            <person name="Kline L."/>
            <person name="Koduru S."/>
            <person name="Love A."/>
            <person name="Mann F."/>
            <person name="May D."/>
            <person name="McCawley S."/>
            <person name="McIntosh T."/>
            <person name="McMullen I."/>
            <person name="Moy M."/>
            <person name="Moy L."/>
            <person name="Murphy B."/>
            <person name="Nelson K."/>
            <person name="Pfannkoch C."/>
            <person name="Pratts E."/>
            <person name="Puri V."/>
            <person name="Qureshi H."/>
            <person name="Reardon M."/>
            <person name="Rodriguez R."/>
            <person name="Rogers Y.H."/>
            <person name="Romblad D."/>
            <person name="Ruhfel B."/>
            <person name="Scott R."/>
            <person name="Sitter C."/>
            <person name="Smallwood M."/>
            <person name="Stewart E."/>
            <person name="Strong R."/>
            <person name="Suh E."/>
            <person name="Thomas R."/>
            <person name="Tint N.N."/>
            <person name="Tse S."/>
            <person name="Vech C."/>
            <person name="Wang G."/>
            <person name="Wetter J."/>
            <person name="Williams S."/>
            <person name="Williams M."/>
            <person name="Windsor S."/>
            <person name="Winn-Deen E."/>
            <person name="Wolfe K."/>
            <person name="Zaveri J."/>
            <person name="Zaveri K."/>
            <person name="Abril J.F."/>
            <person name="Guigo R."/>
            <person name="Campbell M.J."/>
            <person name="Sjolander K.V."/>
            <person name="Karlak B."/>
            <person name="Kejariwal A."/>
            <person name="Mi H."/>
            <person name="Lazareva B."/>
            <person name="Hatton T."/>
            <person name="Narechania A."/>
            <person name="Diemer K."/>
            <person name="Muruganujan A."/>
            <person name="Guo N."/>
            <person name="Sato S."/>
            <person name="Bafna V."/>
            <person name="Istrail S."/>
            <person name="Lippert R."/>
            <person name="Schwartz R."/>
            <person name="Walenz B."/>
            <person name="Yooseph S."/>
            <person name="Allen D."/>
            <person name="Basu A."/>
            <person name="Baxendale J."/>
            <person name="Blick L."/>
            <person name="Caminha M."/>
            <person name="Carnes-Stine J."/>
            <person name="Caulk P."/>
            <person name="Chiang Y.H."/>
            <person name="Coyne M."/>
            <person name="Dahlke C."/>
            <person name="Mays A."/>
            <person name="Dombroski M."/>
            <person name="Donnelly M."/>
            <person name="Ely D."/>
            <person name="Esparham S."/>
            <person name="Fosler C."/>
            <person name="Gire H."/>
            <person name="Glanowski S."/>
            <person name="Glasser K."/>
            <person name="Glodek A."/>
            <person name="Gorokhov M."/>
            <person name="Graham K."/>
            <person name="Gropman B."/>
            <person name="Harris M."/>
            <person name="Heil J."/>
            <person name="Henderson S."/>
            <person name="Hoover J."/>
            <person name="Jennings D."/>
            <person name="Jordan C."/>
            <person name="Jordan J."/>
            <person name="Kasha J."/>
            <person name="Kagan L."/>
            <person name="Kraft C."/>
            <person name="Levitsky A."/>
            <person name="Lewis M."/>
            <person name="Liu X."/>
            <person name="Lopez J."/>
            <person name="Ma D."/>
            <person name="Majoros W."/>
            <person name="McDaniel J."/>
            <person name="Murphy S."/>
            <person name="Newman M."/>
            <person name="Nguyen T."/>
            <person name="Nguyen N."/>
            <person name="Nodell M."/>
            <person name="Pan S."/>
            <person name="Peck J."/>
            <person name="Peterson M."/>
            <person name="Rowe W."/>
            <person name="Sanders R."/>
            <person name="Scott J."/>
            <person name="Simpson M."/>
            <person name="Smith T."/>
            <person name="Sprague A."/>
            <person name="Stockwell T."/>
            <person name="Turner R."/>
            <person name="Venter E."/>
            <person name="Wang M."/>
            <person name="Wen M."/>
            <person name="Wu D."/>
            <person name="Wu M."/>
            <person name="Xia A."/>
            <person name="Zandieh A."/>
            <person name="Zhu X."/>
        </authorList>
    </citation>
    <scope>NUCLEOTIDE SEQUENCE</scope>
</reference>
<reference evidence="1" key="1">
    <citation type="submission" date="1998-09" db="EMBL/GenBank/DDBJ databases">
        <title>Functional prediction of the coding sequences of 50 new genes deduced by analysis of cDNA clones from human fetal liver.</title>
        <authorList>
            <person name="Yu Y."/>
            <person name="Zhang C."/>
            <person name="Luo L."/>
            <person name="Ouyang S."/>
            <person name="Zhang S."/>
            <person name="Li W."/>
            <person name="Wu J."/>
            <person name="Zhou S."/>
            <person name="Liu M."/>
            <person name="He F."/>
        </authorList>
    </citation>
    <scope>NUCLEOTIDE SEQUENCE</scope>
    <source>
        <tissue evidence="1">Liver</tissue>
    </source>
</reference>
<organism evidence="1">
    <name type="scientific">Homo sapiens</name>
    <name type="common">Human</name>
    <dbReference type="NCBI Taxonomy" id="9606"/>
    <lineage>
        <taxon>Eukaryota</taxon>
        <taxon>Metazoa</taxon>
        <taxon>Chordata</taxon>
        <taxon>Craniata</taxon>
        <taxon>Vertebrata</taxon>
        <taxon>Euteleostomi</taxon>
        <taxon>Mammalia</taxon>
        <taxon>Eutheria</taxon>
        <taxon>Euarchontoglires</taxon>
        <taxon>Primates</taxon>
        <taxon>Haplorrhini</taxon>
        <taxon>Catarrhini</taxon>
        <taxon>Hominidae</taxon>
        <taxon>Homo</taxon>
    </lineage>
</organism>
<name>Q9UI52_HUMAN</name>
<dbReference type="AlphaFoldDB" id="Q9UI52"/>
<accession>Q9UI52</accession>
<dbReference type="EMBL" id="AF090940">
    <property type="protein sequence ID" value="AAF24052.1"/>
    <property type="molecule type" value="mRNA"/>
</dbReference>
<reference evidence="2" key="3">
    <citation type="submission" date="2005-09" db="EMBL/GenBank/DDBJ databases">
        <authorList>
            <person name="Mural R.J."/>
            <person name="Istrail S."/>
            <person name="Sutton G."/>
            <person name="Florea L."/>
            <person name="Halpern A.L."/>
            <person name="Mobarry C.M."/>
            <person name="Lippert R."/>
            <person name="Walenz B."/>
            <person name="Shatkay H."/>
            <person name="Dew I."/>
            <person name="Miller J.R."/>
            <person name="Flanigan M.J."/>
            <person name="Edwards N.J."/>
            <person name="Bolanos R."/>
            <person name="Fasulo D."/>
            <person name="Halldorsson B.V."/>
            <person name="Hannenhalli S."/>
            <person name="Turner R."/>
            <person name="Yooseph S."/>
            <person name="Lu F."/>
            <person name="Nusskern D.R."/>
            <person name="Shue B.C."/>
            <person name="Zheng X.H."/>
            <person name="Zhong F."/>
            <person name="Delcher A.L."/>
            <person name="Huson D.H."/>
            <person name="Kravitz S.A."/>
            <person name="Mouchard L."/>
            <person name="Reinert K."/>
            <person name="Remington K.A."/>
            <person name="Clark A.G."/>
            <person name="Waterman M.S."/>
            <person name="Eichler E.E."/>
            <person name="Adams M.D."/>
            <person name="Hunkapiller M.W."/>
            <person name="Myers E.W."/>
            <person name="Venter J.C."/>
        </authorList>
    </citation>
    <scope>NUCLEOTIDE SEQUENCE</scope>
</reference>
<evidence type="ECO:0000313" key="1">
    <source>
        <dbReference type="EMBL" id="AAF24052.1"/>
    </source>
</evidence>
<evidence type="ECO:0000313" key="2">
    <source>
        <dbReference type="EMBL" id="EAX01516.1"/>
    </source>
</evidence>
<proteinExistence type="evidence at transcript level"/>
<protein>
    <submittedName>
        <fullName evidence="2">HCG1818783</fullName>
    </submittedName>
    <submittedName>
        <fullName evidence="1">PRO0644</fullName>
    </submittedName>
</protein>
<gene>
    <name evidence="2" type="ORF">hCG_1818783</name>
</gene>
<sequence length="73" mass="8454">MTYFPLGRYPVVGLLDQMVVLSTFSSLKNLHIVFHSGCTSLHSHQLCKRVPFSPHPRQHLLFFDFWIKAILAE</sequence>
<dbReference type="EMBL" id="CH471113">
    <property type="protein sequence ID" value="EAX01516.1"/>
    <property type="molecule type" value="Genomic_DNA"/>
</dbReference>